<gene>
    <name evidence="2" type="primary">orf28</name>
</gene>
<reference evidence="2" key="1">
    <citation type="journal article" date="2000" name="Infect. Immun.">
        <title>DNA sequence and comparison of virulence plasmids from Rhodococcus equi ATCC 33701 and 103.</title>
        <authorList>
            <person name="Takai S."/>
            <person name="Hines S.A."/>
            <person name="Sekizaki T."/>
            <person name="Nicholson V.M."/>
            <person name="Alperin D.A."/>
            <person name="Osaki M."/>
            <person name="Takamatsu D."/>
            <person name="Nakamura M."/>
            <person name="Suzuki K."/>
            <person name="Ogino N."/>
            <person name="Kakuda T."/>
            <person name="Dan H."/>
            <person name="Prescott J.F."/>
        </authorList>
    </citation>
    <scope>NUCLEOTIDE SEQUENCE</scope>
    <source>
        <strain evidence="1">103</strain>
        <strain evidence="2">ATCC33701</strain>
        <plasmid evidence="2">pREAT701 (p33701)</plasmid>
        <plasmid evidence="1">unnamed</plasmid>
    </source>
</reference>
<geneLocation type="plasmid" evidence="1">
    <name>unnamed</name>
</geneLocation>
<evidence type="ECO:0000313" key="1">
    <source>
        <dbReference type="EMBL" id="AAG21731.1"/>
    </source>
</evidence>
<keyword evidence="2" id="KW-0614">Plasmid</keyword>
<organism evidence="2">
    <name type="scientific">Rhodococcus hoagii</name>
    <name type="common">Corynebacterium equii</name>
    <dbReference type="NCBI Taxonomy" id="43767"/>
    <lineage>
        <taxon>Bacteria</taxon>
        <taxon>Bacillati</taxon>
        <taxon>Actinomycetota</taxon>
        <taxon>Actinomycetes</taxon>
        <taxon>Mycobacteriales</taxon>
        <taxon>Nocardiaceae</taxon>
        <taxon>Prescottella</taxon>
    </lineage>
</organism>
<name>Q9EU93_RHOHA</name>
<dbReference type="AlphaFoldDB" id="Q9EU93"/>
<protein>
    <submittedName>
        <fullName evidence="2">Uncharacterized protein</fullName>
    </submittedName>
</protein>
<geneLocation type="plasmid" evidence="2">
    <name>pREAT701</name>
    <name>p33701</name>
</geneLocation>
<evidence type="ECO:0000313" key="2">
    <source>
        <dbReference type="EMBL" id="BAB16637.1"/>
    </source>
</evidence>
<dbReference type="EMBL" id="AP001204">
    <property type="protein sequence ID" value="BAB16637.1"/>
    <property type="molecule type" value="Genomic_DNA"/>
</dbReference>
<proteinExistence type="predicted"/>
<dbReference type="EMBL" id="AF116907">
    <property type="protein sequence ID" value="AAG21731.1"/>
    <property type="molecule type" value="Genomic_DNA"/>
</dbReference>
<accession>Q9EU93</accession>
<sequence>MRQHRALTIVSLEVEPSVPIGRTDRSDPVPTRRRLHDLRPERRDVLSRGLKGVVDHPDARRTRRRRRIEVEAEERLVVDHRSQIRHDATVTGSDAAPPDSLAAAAVDDGTSTRPAAARSCFACSTVFFASRTLTPRTDANSATDASLANTAIARA</sequence>